<accession>A0A7W8FUD5</accession>
<dbReference type="EMBL" id="JACHHE010000004">
    <property type="protein sequence ID" value="MBB5180490.1"/>
    <property type="molecule type" value="Genomic_DNA"/>
</dbReference>
<gene>
    <name evidence="1" type="ORF">HNQ44_001918</name>
</gene>
<comment type="caution">
    <text evidence="1">The sequence shown here is derived from an EMBL/GenBank/DDBJ whole genome shotgun (WGS) entry which is preliminary data.</text>
</comment>
<dbReference type="Proteomes" id="UP000525923">
    <property type="component" value="Unassembled WGS sequence"/>
</dbReference>
<evidence type="ECO:0000313" key="2">
    <source>
        <dbReference type="Proteomes" id="UP000525923"/>
    </source>
</evidence>
<reference evidence="1 2" key="1">
    <citation type="submission" date="2020-08" db="EMBL/GenBank/DDBJ databases">
        <title>Genomic Encyclopedia of Type Strains, Phase IV (KMG-IV): sequencing the most valuable type-strain genomes for metagenomic binning, comparative biology and taxonomic classification.</title>
        <authorList>
            <person name="Goeker M."/>
        </authorList>
    </citation>
    <scope>NUCLEOTIDE SEQUENCE [LARGE SCALE GENOMIC DNA]</scope>
    <source>
        <strain evidence="1 2">DSM 15895</strain>
    </source>
</reference>
<keyword evidence="2" id="KW-1185">Reference proteome</keyword>
<name>A0A7W8FUD5_9BACL</name>
<sequence length="82" mass="9636">MAVVIDMIKEYLNMTTEQVLYVIDYLIKSNWVEFEDGKLIITADGGSILKSSKLNTFSLENINEFRYTVKDRFLETYIPKKF</sequence>
<dbReference type="AlphaFoldDB" id="A0A7W8FUD5"/>
<evidence type="ECO:0000313" key="1">
    <source>
        <dbReference type="EMBL" id="MBB5180490.1"/>
    </source>
</evidence>
<protein>
    <submittedName>
        <fullName evidence="1">Uncharacterized protein</fullName>
    </submittedName>
</protein>
<proteinExistence type="predicted"/>
<organism evidence="1 2">
    <name type="scientific">Planococcus koreensis</name>
    <dbReference type="NCBI Taxonomy" id="112331"/>
    <lineage>
        <taxon>Bacteria</taxon>
        <taxon>Bacillati</taxon>
        <taxon>Bacillota</taxon>
        <taxon>Bacilli</taxon>
        <taxon>Bacillales</taxon>
        <taxon>Caryophanaceae</taxon>
        <taxon>Planococcus</taxon>
    </lineage>
</organism>